<name>A0AAD3HD39_9STRA</name>
<reference evidence="1 2" key="1">
    <citation type="journal article" date="2021" name="Sci. Rep.">
        <title>The genome of the diatom Chaetoceros tenuissimus carries an ancient integrated fragment of an extant virus.</title>
        <authorList>
            <person name="Hongo Y."/>
            <person name="Kimura K."/>
            <person name="Takaki Y."/>
            <person name="Yoshida Y."/>
            <person name="Baba S."/>
            <person name="Kobayashi G."/>
            <person name="Nagasaki K."/>
            <person name="Hano T."/>
            <person name="Tomaru Y."/>
        </authorList>
    </citation>
    <scope>NUCLEOTIDE SEQUENCE [LARGE SCALE GENOMIC DNA]</scope>
    <source>
        <strain evidence="1 2">NIES-3715</strain>
    </source>
</reference>
<evidence type="ECO:0000313" key="2">
    <source>
        <dbReference type="Proteomes" id="UP001054902"/>
    </source>
</evidence>
<dbReference type="AlphaFoldDB" id="A0AAD3HD39"/>
<dbReference type="EMBL" id="BLLK01000062">
    <property type="protein sequence ID" value="GFH59180.1"/>
    <property type="molecule type" value="Genomic_DNA"/>
</dbReference>
<keyword evidence="2" id="KW-1185">Reference proteome</keyword>
<organism evidence="1 2">
    <name type="scientific">Chaetoceros tenuissimus</name>
    <dbReference type="NCBI Taxonomy" id="426638"/>
    <lineage>
        <taxon>Eukaryota</taxon>
        <taxon>Sar</taxon>
        <taxon>Stramenopiles</taxon>
        <taxon>Ochrophyta</taxon>
        <taxon>Bacillariophyta</taxon>
        <taxon>Coscinodiscophyceae</taxon>
        <taxon>Chaetocerotophycidae</taxon>
        <taxon>Chaetocerotales</taxon>
        <taxon>Chaetocerotaceae</taxon>
        <taxon>Chaetoceros</taxon>
    </lineage>
</organism>
<dbReference type="Proteomes" id="UP001054902">
    <property type="component" value="Unassembled WGS sequence"/>
</dbReference>
<evidence type="ECO:0000313" key="1">
    <source>
        <dbReference type="EMBL" id="GFH59180.1"/>
    </source>
</evidence>
<protein>
    <submittedName>
        <fullName evidence="1">Uncharacterized protein</fullName>
    </submittedName>
</protein>
<proteinExistence type="predicted"/>
<accession>A0AAD3HD39</accession>
<comment type="caution">
    <text evidence="1">The sequence shown here is derived from an EMBL/GenBank/DDBJ whole genome shotgun (WGS) entry which is preliminary data.</text>
</comment>
<gene>
    <name evidence="1" type="ORF">CTEN210_15656</name>
</gene>
<sequence length="473" mass="52690">MGVLESIKLNSTSPLVKMISKHGDDELQCNRHSLDDVKSTSKVDKDNQDEMEIKIQLLGLTNGIILETTSKETKKIKSGKSNLVGNEPVFAVVTGFHEVQAKEKTVIASHIPSLPIELHTGTKRRGNKIGMMALWPADFDTSGPATSTTTFVRKMNSKTIESLRDVQTNETQTLMYTTESLTLNISLMRGKEMITVGTCTVHFTGTETNSMQANLPIKTSRYAIGKAKCQIQGKKMKKKYEKMKQKPMKAVSFKGDPHRSYRLDDDAILSILIQTSKVKDASKSHINANEIRRKSPLDDLIGKNISCMAYECLPISGLTQQQIMLDFMKSQESFVEDDESDAEESTESNENERLLGASLFKRMGLGGKCNAASEKNVTQEQVLQDLASTSKNYSNDDEDFEDEKIFSERVDCDVLVATSSEDTDDSSPQLMYTEMMSVSGFSNNVTFSYSQESDDPTNVFDVNIDPSTRKYLL</sequence>